<gene>
    <name evidence="2" type="ORF">CL6EHI_156360</name>
</gene>
<dbReference type="AlphaFoldDB" id="A0A5K1TY96"/>
<proteinExistence type="predicted"/>
<dbReference type="SUPFAM" id="SSF48371">
    <property type="entry name" value="ARM repeat"/>
    <property type="match status" value="1"/>
</dbReference>
<evidence type="ECO:0000256" key="1">
    <source>
        <dbReference type="SAM" id="MobiDB-lite"/>
    </source>
</evidence>
<dbReference type="VEuPathDB" id="AmoebaDB:EHI7A_139530"/>
<dbReference type="EMBL" id="BDEQ01000001">
    <property type="protein sequence ID" value="GAT96227.1"/>
    <property type="molecule type" value="Genomic_DNA"/>
</dbReference>
<dbReference type="VEuPathDB" id="AmoebaDB:KM1_186050"/>
<feature type="compositionally biased region" description="Basic and acidic residues" evidence="1">
    <location>
        <begin position="1"/>
        <end position="11"/>
    </location>
</feature>
<feature type="region of interest" description="Disordered" evidence="1">
    <location>
        <begin position="1"/>
        <end position="24"/>
    </location>
</feature>
<evidence type="ECO:0000313" key="2">
    <source>
        <dbReference type="EMBL" id="GAT96227.1"/>
    </source>
</evidence>
<evidence type="ECO:0008006" key="4">
    <source>
        <dbReference type="Google" id="ProtNLM"/>
    </source>
</evidence>
<evidence type="ECO:0000313" key="3">
    <source>
        <dbReference type="Proteomes" id="UP000078387"/>
    </source>
</evidence>
<comment type="caution">
    <text evidence="2">The sequence shown here is derived from an EMBL/GenBank/DDBJ whole genome shotgun (WGS) entry which is preliminary data.</text>
</comment>
<dbReference type="VEuPathDB" id="AmoebaDB:EHI_156360"/>
<dbReference type="OMA" id="FEENQWC"/>
<dbReference type="VEuPathDB" id="AmoebaDB:EHI5A_154080"/>
<dbReference type="InterPro" id="IPR016024">
    <property type="entry name" value="ARM-type_fold"/>
</dbReference>
<accession>A0A5K1TY96</accession>
<dbReference type="Proteomes" id="UP000078387">
    <property type="component" value="Unassembled WGS sequence"/>
</dbReference>
<reference evidence="2 3" key="1">
    <citation type="submission" date="2016-05" db="EMBL/GenBank/DDBJ databases">
        <title>First whole genome sequencing of Entamoeba histolytica HM1:IMSS-clone-6.</title>
        <authorList>
            <person name="Mukherjee Avik.K."/>
            <person name="Izumyama S."/>
            <person name="Nakada-Tsukui K."/>
            <person name="Nozaki T."/>
        </authorList>
    </citation>
    <scope>NUCLEOTIDE SEQUENCE [LARGE SCALE GENOMIC DNA]</scope>
    <source>
        <strain evidence="2 3">HM1:IMSS clone 6</strain>
    </source>
</reference>
<dbReference type="VEuPathDB" id="AmoebaDB:EHI8A_114310"/>
<name>A0A5K1TY96_ENTHI</name>
<protein>
    <recommendedName>
        <fullName evidence="4">Pre-rRNA-processing protein Ipi1 N-terminal domain-containing protein</fullName>
    </recommendedName>
</protein>
<sequence>MPKSKPKDFAKKKSVIGQKNAPKSQTPIVKSKVLKMRDQAIADVSNEIIEALRGIQLPSEKSRVNCLKLFQRQIKLYNNLHPTIITKIISSSFPLITDLSPLVRDAAMKFVLTYIDVFGTKGTKLSRKYSDLLFTQLELGLSHSWSSIRVEILQFIEKVLTKGITVLYNKEESLMNCLLKYSENALKSVTDFTMKDVALECYNRLKAAYEKRKLEEFESSKIKTVEMKFEEKQWCGVVFDDITFNRTFVNEWVF</sequence>
<organism evidence="2 3">
    <name type="scientific">Entamoeba histolytica</name>
    <dbReference type="NCBI Taxonomy" id="5759"/>
    <lineage>
        <taxon>Eukaryota</taxon>
        <taxon>Amoebozoa</taxon>
        <taxon>Evosea</taxon>
        <taxon>Archamoebae</taxon>
        <taxon>Mastigamoebida</taxon>
        <taxon>Entamoebidae</taxon>
        <taxon>Entamoeba</taxon>
    </lineage>
</organism>